<evidence type="ECO:0000313" key="1">
    <source>
        <dbReference type="EMBL" id="GGN50864.1"/>
    </source>
</evidence>
<proteinExistence type="predicted"/>
<dbReference type="Proteomes" id="UP000600365">
    <property type="component" value="Unassembled WGS sequence"/>
</dbReference>
<evidence type="ECO:0000313" key="2">
    <source>
        <dbReference type="Proteomes" id="UP000600365"/>
    </source>
</evidence>
<protein>
    <submittedName>
        <fullName evidence="1">Uncharacterized protein</fullName>
    </submittedName>
</protein>
<accession>A0A917XSX7</accession>
<sequence>MICEAAACGGEGVEEREDHRGGAARGAYQGPDAGCVRRRFHHARILTDVDHGPGRQLQLLAVQIARCEVGFGVMVGPLSQGLFPPSPADGPLAQRLIGRPG</sequence>
<dbReference type="AlphaFoldDB" id="A0A917XSX7"/>
<dbReference type="EMBL" id="BMMM01000001">
    <property type="protein sequence ID" value="GGN50864.1"/>
    <property type="molecule type" value="Genomic_DNA"/>
</dbReference>
<gene>
    <name evidence="1" type="ORF">GCM10011579_006070</name>
</gene>
<comment type="caution">
    <text evidence="1">The sequence shown here is derived from an EMBL/GenBank/DDBJ whole genome shotgun (WGS) entry which is preliminary data.</text>
</comment>
<keyword evidence="2" id="KW-1185">Reference proteome</keyword>
<name>A0A917XSX7_9ACTN</name>
<organism evidence="1 2">
    <name type="scientific">Streptomyces albiflavescens</name>
    <dbReference type="NCBI Taxonomy" id="1623582"/>
    <lineage>
        <taxon>Bacteria</taxon>
        <taxon>Bacillati</taxon>
        <taxon>Actinomycetota</taxon>
        <taxon>Actinomycetes</taxon>
        <taxon>Kitasatosporales</taxon>
        <taxon>Streptomycetaceae</taxon>
        <taxon>Streptomyces</taxon>
    </lineage>
</organism>
<reference evidence="1 2" key="1">
    <citation type="journal article" date="2014" name="Int. J. Syst. Evol. Microbiol.">
        <title>Complete genome sequence of Corynebacterium casei LMG S-19264T (=DSM 44701T), isolated from a smear-ripened cheese.</title>
        <authorList>
            <consortium name="US DOE Joint Genome Institute (JGI-PGF)"/>
            <person name="Walter F."/>
            <person name="Albersmeier A."/>
            <person name="Kalinowski J."/>
            <person name="Ruckert C."/>
        </authorList>
    </citation>
    <scope>NUCLEOTIDE SEQUENCE [LARGE SCALE GENOMIC DNA]</scope>
    <source>
        <strain evidence="1 2">CGMCC 4.7111</strain>
    </source>
</reference>